<keyword evidence="4" id="KW-0472">Membrane</keyword>
<keyword evidence="1" id="KW-0433">Leucine-rich repeat</keyword>
<dbReference type="InterPro" id="IPR032675">
    <property type="entry name" value="LRR_dom_sf"/>
</dbReference>
<evidence type="ECO:0000313" key="6">
    <source>
        <dbReference type="Proteomes" id="UP000050794"/>
    </source>
</evidence>
<dbReference type="WBParaSite" id="TCNE_0001568601-mRNA-1">
    <property type="protein sequence ID" value="TCNE_0001568601-mRNA-1"/>
    <property type="gene ID" value="TCNE_0001568601"/>
</dbReference>
<name>A0A183V4L5_TOXCA</name>
<dbReference type="SUPFAM" id="SSF52075">
    <property type="entry name" value="Outer arm dynein light chain 1"/>
    <property type="match status" value="1"/>
</dbReference>
<dbReference type="PROSITE" id="PS51450">
    <property type="entry name" value="LRR"/>
    <property type="match status" value="1"/>
</dbReference>
<dbReference type="InterPro" id="IPR001611">
    <property type="entry name" value="Leu-rich_rpt"/>
</dbReference>
<feature type="transmembrane region" description="Helical" evidence="4">
    <location>
        <begin position="248"/>
        <end position="268"/>
    </location>
</feature>
<sequence>MEELTLKDLKAVLDDNELDLSMRQLSVLPVRALAKLPRATHLDFSNNQIVNIPLEFCLLTHITKLDLSNNRIVHLPSDFGKLSSLEHLDLYKNCVEELPLSFGELRSLKWLDMKGNPLEPELAKAAGECQDEKECKMAAVRVVKFMRDKAAEQDRLIQKQKELSKQREQTNATTTLGGALSQKEKVTKKKKNRHKEAPTAAQPSPDMHSRSNGPRMRKESKETPNRISVTKKPARSVISRVFGFVRKLFVVAFVLVLLGVALSSFIIFDNCTQKSHHWIPSSQPFCDDLHRAINNRALPPTFGANLYKTLSSMSWVYAAKLRELKADLEEGGYLEKAHYYWNFVYTKTVAAVFIFYNCATELFLAARKWYTENAAHYMADLLDSVILAVKMLLVVFSDLAVFIVEKGSAVLIALGDNIVYYMEHRDELLRTLQRWIKFAAQN</sequence>
<dbReference type="Proteomes" id="UP000050794">
    <property type="component" value="Unassembled WGS sequence"/>
</dbReference>
<keyword evidence="2" id="KW-0677">Repeat</keyword>
<keyword evidence="4" id="KW-0812">Transmembrane</keyword>
<keyword evidence="6" id="KW-1185">Reference proteome</keyword>
<dbReference type="InterPro" id="IPR003591">
    <property type="entry name" value="Leu-rich_rpt_typical-subtyp"/>
</dbReference>
<keyword evidence="4" id="KW-1133">Transmembrane helix</keyword>
<feature type="region of interest" description="Disordered" evidence="3">
    <location>
        <begin position="161"/>
        <end position="228"/>
    </location>
</feature>
<dbReference type="InterPro" id="IPR050216">
    <property type="entry name" value="LRR_domain-containing"/>
</dbReference>
<accession>A0A183V4L5</accession>
<gene>
    <name evidence="5" type="ORF">TCNE_LOCUS15685</name>
</gene>
<dbReference type="PANTHER" id="PTHR48051:SF42">
    <property type="entry name" value="LEUCINE-RICH REPEAT-CONTAINING PROTEIN 18-LIKE"/>
    <property type="match status" value="1"/>
</dbReference>
<reference evidence="7" key="1">
    <citation type="submission" date="2016-06" db="UniProtKB">
        <authorList>
            <consortium name="WormBaseParasite"/>
        </authorList>
    </citation>
    <scope>IDENTIFICATION</scope>
</reference>
<protein>
    <submittedName>
        <fullName evidence="7">Leucine-rich repeat-containing protein 59</fullName>
    </submittedName>
</protein>
<dbReference type="Pfam" id="PF13855">
    <property type="entry name" value="LRR_8"/>
    <property type="match status" value="1"/>
</dbReference>
<dbReference type="PANTHER" id="PTHR48051">
    <property type="match status" value="1"/>
</dbReference>
<dbReference type="GO" id="GO:0005737">
    <property type="term" value="C:cytoplasm"/>
    <property type="evidence" value="ECO:0007669"/>
    <property type="project" value="TreeGrafter"/>
</dbReference>
<evidence type="ECO:0000256" key="2">
    <source>
        <dbReference type="ARBA" id="ARBA00022737"/>
    </source>
</evidence>
<organism evidence="6 7">
    <name type="scientific">Toxocara canis</name>
    <name type="common">Canine roundworm</name>
    <dbReference type="NCBI Taxonomy" id="6265"/>
    <lineage>
        <taxon>Eukaryota</taxon>
        <taxon>Metazoa</taxon>
        <taxon>Ecdysozoa</taxon>
        <taxon>Nematoda</taxon>
        <taxon>Chromadorea</taxon>
        <taxon>Rhabditida</taxon>
        <taxon>Spirurina</taxon>
        <taxon>Ascaridomorpha</taxon>
        <taxon>Ascaridoidea</taxon>
        <taxon>Toxocaridae</taxon>
        <taxon>Toxocara</taxon>
    </lineage>
</organism>
<evidence type="ECO:0000256" key="3">
    <source>
        <dbReference type="SAM" id="MobiDB-lite"/>
    </source>
</evidence>
<evidence type="ECO:0000313" key="7">
    <source>
        <dbReference type="WBParaSite" id="TCNE_0001568601-mRNA-1"/>
    </source>
</evidence>
<reference evidence="5 6" key="2">
    <citation type="submission" date="2018-11" db="EMBL/GenBank/DDBJ databases">
        <authorList>
            <consortium name="Pathogen Informatics"/>
        </authorList>
    </citation>
    <scope>NUCLEOTIDE SEQUENCE [LARGE SCALE GENOMIC DNA]</scope>
</reference>
<evidence type="ECO:0000256" key="1">
    <source>
        <dbReference type="ARBA" id="ARBA00022614"/>
    </source>
</evidence>
<dbReference type="EMBL" id="UYWY01023028">
    <property type="protein sequence ID" value="VDM47006.1"/>
    <property type="molecule type" value="Genomic_DNA"/>
</dbReference>
<dbReference type="AlphaFoldDB" id="A0A183V4L5"/>
<evidence type="ECO:0000256" key="4">
    <source>
        <dbReference type="SAM" id="Phobius"/>
    </source>
</evidence>
<dbReference type="SMART" id="SM00369">
    <property type="entry name" value="LRR_TYP"/>
    <property type="match status" value="4"/>
</dbReference>
<feature type="transmembrane region" description="Helical" evidence="4">
    <location>
        <begin position="385"/>
        <end position="404"/>
    </location>
</feature>
<dbReference type="Gene3D" id="3.80.10.10">
    <property type="entry name" value="Ribonuclease Inhibitor"/>
    <property type="match status" value="1"/>
</dbReference>
<evidence type="ECO:0000313" key="5">
    <source>
        <dbReference type="EMBL" id="VDM47006.1"/>
    </source>
</evidence>
<proteinExistence type="predicted"/>
<feature type="transmembrane region" description="Helical" evidence="4">
    <location>
        <begin position="343"/>
        <end position="364"/>
    </location>
</feature>